<reference evidence="2 3" key="1">
    <citation type="submission" date="2020-08" db="EMBL/GenBank/DDBJ databases">
        <title>Sequencing the genomes of 1000 actinobacteria strains.</title>
        <authorList>
            <person name="Klenk H.-P."/>
        </authorList>
    </citation>
    <scope>NUCLEOTIDE SEQUENCE [LARGE SCALE GENOMIC DNA]</scope>
    <source>
        <strain evidence="2 3">DSM 45584</strain>
    </source>
</reference>
<protein>
    <submittedName>
        <fullName evidence="2">Uncharacterized protein</fullName>
    </submittedName>
</protein>
<organism evidence="2 3">
    <name type="scientific">Saccharopolyspora phatthalungensis</name>
    <dbReference type="NCBI Taxonomy" id="664693"/>
    <lineage>
        <taxon>Bacteria</taxon>
        <taxon>Bacillati</taxon>
        <taxon>Actinomycetota</taxon>
        <taxon>Actinomycetes</taxon>
        <taxon>Pseudonocardiales</taxon>
        <taxon>Pseudonocardiaceae</taxon>
        <taxon>Saccharopolyspora</taxon>
    </lineage>
</organism>
<sequence>MVLFKVRRNRGSRNGNRGAPGCPQAACSPAARHQIRGRVGEAMACRRGMTLLTVASLFTAEPNAGRVGNRHPAVAGGPSPG</sequence>
<evidence type="ECO:0000313" key="2">
    <source>
        <dbReference type="EMBL" id="MBB5154821.1"/>
    </source>
</evidence>
<gene>
    <name evidence="2" type="ORF">BJ970_002355</name>
</gene>
<name>A0A840Q565_9PSEU</name>
<keyword evidence="3" id="KW-1185">Reference proteome</keyword>
<dbReference type="EMBL" id="JACHIW010000001">
    <property type="protein sequence ID" value="MBB5154821.1"/>
    <property type="molecule type" value="Genomic_DNA"/>
</dbReference>
<proteinExistence type="predicted"/>
<feature type="region of interest" description="Disordered" evidence="1">
    <location>
        <begin position="1"/>
        <end position="31"/>
    </location>
</feature>
<evidence type="ECO:0000313" key="3">
    <source>
        <dbReference type="Proteomes" id="UP000584374"/>
    </source>
</evidence>
<feature type="compositionally biased region" description="Basic residues" evidence="1">
    <location>
        <begin position="1"/>
        <end position="11"/>
    </location>
</feature>
<dbReference type="AlphaFoldDB" id="A0A840Q565"/>
<dbReference type="Proteomes" id="UP000584374">
    <property type="component" value="Unassembled WGS sequence"/>
</dbReference>
<evidence type="ECO:0000256" key="1">
    <source>
        <dbReference type="SAM" id="MobiDB-lite"/>
    </source>
</evidence>
<accession>A0A840Q565</accession>
<comment type="caution">
    <text evidence="2">The sequence shown here is derived from an EMBL/GenBank/DDBJ whole genome shotgun (WGS) entry which is preliminary data.</text>
</comment>